<dbReference type="Pfam" id="PF01370">
    <property type="entry name" value="Epimerase"/>
    <property type="match status" value="1"/>
</dbReference>
<dbReference type="RefSeq" id="WP_316516664.1">
    <property type="nucleotide sequence ID" value="NZ_OY726395.1"/>
</dbReference>
<dbReference type="Gene3D" id="3.40.50.720">
    <property type="entry name" value="NAD(P)-binding Rossmann-like Domain"/>
    <property type="match status" value="1"/>
</dbReference>
<dbReference type="Proteomes" id="UP001190466">
    <property type="component" value="Chromosome"/>
</dbReference>
<keyword evidence="3" id="KW-1185">Reference proteome</keyword>
<organism evidence="2 3">
    <name type="scientific">[Mycobacterium] wendilense</name>
    <dbReference type="NCBI Taxonomy" id="3064284"/>
    <lineage>
        <taxon>Bacteria</taxon>
        <taxon>Bacillati</taxon>
        <taxon>Actinomycetota</taxon>
        <taxon>Actinomycetes</taxon>
        <taxon>Mycobacteriales</taxon>
        <taxon>Mycobacteriaceae</taxon>
        <taxon>Mycolicibacter</taxon>
    </lineage>
</organism>
<evidence type="ECO:0000259" key="1">
    <source>
        <dbReference type="Pfam" id="PF01370"/>
    </source>
</evidence>
<sequence length="614" mass="64763">MKIVITGATSALGRAAATQLSGAGHRVTGVAQQPHPCLDPGVDLTCMPLDSPALRDVVAGADAVIHLAPVEPGGEHSEGLIGLLRVADATARAGARLLFVSQAAGDPLLYGRAEELVSSSWAPSLVIRCAALLGRRPDWAVSRTVATVRGARCATPIPVLHIDDLCRFLVRSVGSHRTGTVDLAAPAPLPASSARRWLGRVKVRRAPAWTLVAPAMDVAALQRDWEFTCGWTAADAWFDAGRLPAGDRWGHAEPLARARAGIGGHAASAAAGEFDDVIDPRFAVFDTRGSTDALPGPLTPMSLDVQFGALRAAQRATGEILGLRGDLAEEWQRRGTAVFGHRLFTGRTVSEEVAAAIGRTGQRAALLPRAVAVARDHHRWCAAYAAQCGQHPRWAGESDAVLDTRMLLLRDQIQHGWALAGVGAAVEGLLAGAGRPGPPATAEITAARQWADGTATLELANPLVAEVAVAKVVPSVRASRSFRMAEAVGASRGVAWGAAVFFTNELRGALCEKGSRLAARRMLASADDVFYLTLAEAVTPPADARLRVARRRAERERLQALNMPDVIDGWWSPLPDAAPAPASVAGEPNRMLEPAAVALRRVSSMWRDRAAFGT</sequence>
<evidence type="ECO:0000313" key="3">
    <source>
        <dbReference type="Proteomes" id="UP001190466"/>
    </source>
</evidence>
<dbReference type="InterPro" id="IPR001509">
    <property type="entry name" value="Epimerase_deHydtase"/>
</dbReference>
<dbReference type="InterPro" id="IPR036291">
    <property type="entry name" value="NAD(P)-bd_dom_sf"/>
</dbReference>
<accession>A0ABM9MDL8</accession>
<protein>
    <submittedName>
        <fullName evidence="2">NAD-dependent epimerase/dehydratase family protein</fullName>
    </submittedName>
</protein>
<evidence type="ECO:0000313" key="2">
    <source>
        <dbReference type="EMBL" id="CAJ1582667.1"/>
    </source>
</evidence>
<feature type="domain" description="NAD-dependent epimerase/dehydratase" evidence="1">
    <location>
        <begin position="3"/>
        <end position="101"/>
    </location>
</feature>
<reference evidence="2 3" key="1">
    <citation type="submission" date="2023-08" db="EMBL/GenBank/DDBJ databases">
        <authorList>
            <person name="Folkvardsen B D."/>
            <person name="Norman A."/>
        </authorList>
    </citation>
    <scope>NUCLEOTIDE SEQUENCE [LARGE SCALE GENOMIC DNA]</scope>
    <source>
        <strain evidence="2 3">Mu0050</strain>
    </source>
</reference>
<proteinExistence type="predicted"/>
<name>A0ABM9MDL8_9MYCO</name>
<dbReference type="SUPFAM" id="SSF51735">
    <property type="entry name" value="NAD(P)-binding Rossmann-fold domains"/>
    <property type="match status" value="1"/>
</dbReference>
<gene>
    <name evidence="2" type="ORF">MU0050_002222</name>
</gene>
<dbReference type="EMBL" id="OY726395">
    <property type="protein sequence ID" value="CAJ1582667.1"/>
    <property type="molecule type" value="Genomic_DNA"/>
</dbReference>